<dbReference type="EMBL" id="JACRSR010000007">
    <property type="protein sequence ID" value="MBC8532400.1"/>
    <property type="molecule type" value="Genomic_DNA"/>
</dbReference>
<dbReference type="Pfam" id="PF01812">
    <property type="entry name" value="5-FTHF_cyc-lig"/>
    <property type="match status" value="1"/>
</dbReference>
<dbReference type="SUPFAM" id="SSF100950">
    <property type="entry name" value="NagB/RpiA/CoA transferase-like"/>
    <property type="match status" value="1"/>
</dbReference>
<accession>A0A926HR39</accession>
<dbReference type="InterPro" id="IPR002698">
    <property type="entry name" value="FTHF_cligase"/>
</dbReference>
<sequence>MGMDAKTARVKIWEELEKVARPDSRFSWDFGEFITDYEGSDRCADLLTKQDIYQKAKVIFITPDNNLEKFRERAFLDKKTVVMTNYGITRGFFLIRPEFIPEGKEELASVLDGVARFWKHQTLAQLMESVGHIDMMVTGASAITPSGIRFGKGHGYFDLEWAMLYTKGIVDLDVPVVAVGHDCQVVDVPVEVTDYDTAIDYIVTPTRVIRTRNEYPKPTGGVLWYRLAPGMREQIPPIQELWCEGHCK</sequence>
<dbReference type="RefSeq" id="WP_249317521.1">
    <property type="nucleotide sequence ID" value="NZ_JACRSR010000007.1"/>
</dbReference>
<proteinExistence type="predicted"/>
<dbReference type="AlphaFoldDB" id="A0A926HR39"/>
<evidence type="ECO:0000313" key="1">
    <source>
        <dbReference type="EMBL" id="MBC8532400.1"/>
    </source>
</evidence>
<keyword evidence="2" id="KW-1185">Reference proteome</keyword>
<dbReference type="PANTHER" id="PTHR13017">
    <property type="entry name" value="5-FORMYLTETRAHYDROFOLATE CYCLO-LIGASE-RELATED"/>
    <property type="match status" value="1"/>
</dbReference>
<evidence type="ECO:0000313" key="2">
    <source>
        <dbReference type="Proteomes" id="UP000623172"/>
    </source>
</evidence>
<dbReference type="Gene3D" id="3.40.50.10420">
    <property type="entry name" value="NagB/RpiA/CoA transferase-like"/>
    <property type="match status" value="1"/>
</dbReference>
<name>A0A926HR39_9FIRM</name>
<reference evidence="1" key="1">
    <citation type="submission" date="2020-08" db="EMBL/GenBank/DDBJ databases">
        <title>Genome public.</title>
        <authorList>
            <person name="Liu C."/>
            <person name="Sun Q."/>
        </authorList>
    </citation>
    <scope>NUCLEOTIDE SEQUENCE</scope>
    <source>
        <strain evidence="1">NSJ-53</strain>
    </source>
</reference>
<dbReference type="GO" id="GO:0005737">
    <property type="term" value="C:cytoplasm"/>
    <property type="evidence" value="ECO:0007669"/>
    <property type="project" value="TreeGrafter"/>
</dbReference>
<protein>
    <submittedName>
        <fullName evidence="1">Methenyltetrahydrofolate synthetase</fullName>
    </submittedName>
</protein>
<dbReference type="PANTHER" id="PTHR13017:SF0">
    <property type="entry name" value="METHENYLTETRAHYDROFOLATE SYNTHASE DOMAIN-CONTAINING PROTEIN"/>
    <property type="match status" value="1"/>
</dbReference>
<organism evidence="1 2">
    <name type="scientific">Gehongia tenuis</name>
    <dbReference type="NCBI Taxonomy" id="2763655"/>
    <lineage>
        <taxon>Bacteria</taxon>
        <taxon>Bacillati</taxon>
        <taxon>Bacillota</taxon>
        <taxon>Clostridia</taxon>
        <taxon>Christensenellales</taxon>
        <taxon>Christensenellaceae</taxon>
        <taxon>Gehongia</taxon>
    </lineage>
</organism>
<dbReference type="InterPro" id="IPR024185">
    <property type="entry name" value="FTHF_cligase-like_sf"/>
</dbReference>
<dbReference type="Proteomes" id="UP000623172">
    <property type="component" value="Unassembled WGS sequence"/>
</dbReference>
<gene>
    <name evidence="1" type="ORF">H8696_11170</name>
</gene>
<dbReference type="InterPro" id="IPR037171">
    <property type="entry name" value="NagB/RpiA_transferase-like"/>
</dbReference>
<comment type="caution">
    <text evidence="1">The sequence shown here is derived from an EMBL/GenBank/DDBJ whole genome shotgun (WGS) entry which is preliminary data.</text>
</comment>